<feature type="transmembrane region" description="Helical" evidence="1">
    <location>
        <begin position="68"/>
        <end position="87"/>
    </location>
</feature>
<keyword evidence="1" id="KW-1133">Transmembrane helix</keyword>
<feature type="transmembrane region" description="Helical" evidence="1">
    <location>
        <begin position="41"/>
        <end position="62"/>
    </location>
</feature>
<keyword evidence="3" id="KW-1185">Reference proteome</keyword>
<dbReference type="AlphaFoldDB" id="W1Q579"/>
<protein>
    <submittedName>
        <fullName evidence="2">Uncharacterized protein</fullName>
    </submittedName>
</protein>
<evidence type="ECO:0000313" key="3">
    <source>
        <dbReference type="Proteomes" id="UP000019050"/>
    </source>
</evidence>
<dbReference type="HOGENOM" id="CLU_1881191_0_0_9"/>
<proteinExistence type="predicted"/>
<accession>W1Q579</accession>
<comment type="caution">
    <text evidence="2">The sequence shown here is derived from an EMBL/GenBank/DDBJ whole genome shotgun (WGS) entry which is preliminary data.</text>
</comment>
<dbReference type="Proteomes" id="UP000019050">
    <property type="component" value="Unassembled WGS sequence"/>
</dbReference>
<keyword evidence="1" id="KW-0472">Membrane</keyword>
<reference evidence="2" key="1">
    <citation type="submission" date="2013-06" db="EMBL/GenBank/DDBJ databases">
        <authorList>
            <person name="Weinstock G."/>
            <person name="Sodergren E."/>
            <person name="Clifton S."/>
            <person name="Fulton L."/>
            <person name="Fulton B."/>
            <person name="Courtney L."/>
            <person name="Fronick C."/>
            <person name="Harrison M."/>
            <person name="Strong C."/>
            <person name="Farmer C."/>
            <person name="Delahaunty K."/>
            <person name="Markovic C."/>
            <person name="Hall O."/>
            <person name="Minx P."/>
            <person name="Tomlinson C."/>
            <person name="Mitreva M."/>
            <person name="Nelson J."/>
            <person name="Hou S."/>
            <person name="Wollam A."/>
            <person name="Pepin K.H."/>
            <person name="Johnson M."/>
            <person name="Bhonagiri V."/>
            <person name="Nash W.E."/>
            <person name="Warren W."/>
            <person name="Chinwalla A."/>
            <person name="Mardis E.R."/>
            <person name="Wilson R.K."/>
        </authorList>
    </citation>
    <scope>NUCLEOTIDE SEQUENCE [LARGE SCALE GENOMIC DNA]</scope>
    <source>
        <strain evidence="2">ATCC 49176</strain>
    </source>
</reference>
<evidence type="ECO:0000256" key="1">
    <source>
        <dbReference type="SAM" id="Phobius"/>
    </source>
</evidence>
<feature type="transmembrane region" description="Helical" evidence="1">
    <location>
        <begin position="12"/>
        <end position="29"/>
    </location>
</feature>
<gene>
    <name evidence="2" type="ORF">GCWU000182_001566</name>
</gene>
<dbReference type="EMBL" id="ACIN03000014">
    <property type="protein sequence ID" value="ESK65024.1"/>
    <property type="molecule type" value="Genomic_DNA"/>
</dbReference>
<organism evidence="2 3">
    <name type="scientific">Abiotrophia defectiva ATCC 49176</name>
    <dbReference type="NCBI Taxonomy" id="592010"/>
    <lineage>
        <taxon>Bacteria</taxon>
        <taxon>Bacillati</taxon>
        <taxon>Bacillota</taxon>
        <taxon>Bacilli</taxon>
        <taxon>Lactobacillales</taxon>
        <taxon>Aerococcaceae</taxon>
        <taxon>Abiotrophia</taxon>
    </lineage>
</organism>
<sequence>MTRGGSKMLNFLLVTVNIILTASAAYCLLRRKARFTPEWQKAVWFLLLILALYGVQEVWAYWQYQVGTGVQLLNLIYSLLFFLAAYMGSETVMLAVRGDDTYLDSLLGLLAHIKDMGRNMVAGVKDKLADKETGQ</sequence>
<keyword evidence="1" id="KW-0812">Transmembrane</keyword>
<evidence type="ECO:0000313" key="2">
    <source>
        <dbReference type="EMBL" id="ESK65024.1"/>
    </source>
</evidence>
<name>W1Q579_ABIDE</name>